<proteinExistence type="predicted"/>
<organism evidence="1 2">
    <name type="scientific">Chondrus crispus</name>
    <name type="common">Carrageen Irish moss</name>
    <name type="synonym">Polymorpha crispa</name>
    <dbReference type="NCBI Taxonomy" id="2769"/>
    <lineage>
        <taxon>Eukaryota</taxon>
        <taxon>Rhodophyta</taxon>
        <taxon>Florideophyceae</taxon>
        <taxon>Rhodymeniophycidae</taxon>
        <taxon>Gigartinales</taxon>
        <taxon>Gigartinaceae</taxon>
        <taxon>Chondrus</taxon>
    </lineage>
</organism>
<dbReference type="KEGG" id="ccp:CHC_T00003712001"/>
<reference evidence="2" key="1">
    <citation type="journal article" date="2013" name="Proc. Natl. Acad. Sci. U.S.A.">
        <title>Genome structure and metabolic features in the red seaweed Chondrus crispus shed light on evolution of the Archaeplastida.</title>
        <authorList>
            <person name="Collen J."/>
            <person name="Porcel B."/>
            <person name="Carre W."/>
            <person name="Ball S.G."/>
            <person name="Chaparro C."/>
            <person name="Tonon T."/>
            <person name="Barbeyron T."/>
            <person name="Michel G."/>
            <person name="Noel B."/>
            <person name="Valentin K."/>
            <person name="Elias M."/>
            <person name="Artiguenave F."/>
            <person name="Arun A."/>
            <person name="Aury J.M."/>
            <person name="Barbosa-Neto J.F."/>
            <person name="Bothwell J.H."/>
            <person name="Bouget F.Y."/>
            <person name="Brillet L."/>
            <person name="Cabello-Hurtado F."/>
            <person name="Capella-Gutierrez S."/>
            <person name="Charrier B."/>
            <person name="Cladiere L."/>
            <person name="Cock J.M."/>
            <person name="Coelho S.M."/>
            <person name="Colleoni C."/>
            <person name="Czjzek M."/>
            <person name="Da Silva C."/>
            <person name="Delage L."/>
            <person name="Denoeud F."/>
            <person name="Deschamps P."/>
            <person name="Dittami S.M."/>
            <person name="Gabaldon T."/>
            <person name="Gachon C.M."/>
            <person name="Groisillier A."/>
            <person name="Herve C."/>
            <person name="Jabbari K."/>
            <person name="Katinka M."/>
            <person name="Kloareg B."/>
            <person name="Kowalczyk N."/>
            <person name="Labadie K."/>
            <person name="Leblanc C."/>
            <person name="Lopez P.J."/>
            <person name="McLachlan D.H."/>
            <person name="Meslet-Cladiere L."/>
            <person name="Moustafa A."/>
            <person name="Nehr Z."/>
            <person name="Nyvall Collen P."/>
            <person name="Panaud O."/>
            <person name="Partensky F."/>
            <person name="Poulain J."/>
            <person name="Rensing S.A."/>
            <person name="Rousvoal S."/>
            <person name="Samson G."/>
            <person name="Symeonidi A."/>
            <person name="Weissenbach J."/>
            <person name="Zambounis A."/>
            <person name="Wincker P."/>
            <person name="Boyen C."/>
        </authorList>
    </citation>
    <scope>NUCLEOTIDE SEQUENCE [LARGE SCALE GENOMIC DNA]</scope>
    <source>
        <strain evidence="2">cv. Stackhouse</strain>
    </source>
</reference>
<name>R7Q8D4_CHOCR</name>
<sequence>MSPGCLRYVRYGILSIQNPRVSMFEFRLRVTSRLSQYSHKSKQSAKIGLLTTVPSPKPSFAHVKRSHQLPP</sequence>
<dbReference type="RefSeq" id="XP_005714621.1">
    <property type="nucleotide sequence ID" value="XM_005714564.1"/>
</dbReference>
<dbReference type="EMBL" id="HG001706">
    <property type="protein sequence ID" value="CDF34802.1"/>
    <property type="molecule type" value="Genomic_DNA"/>
</dbReference>
<dbReference type="AlphaFoldDB" id="R7Q8D4"/>
<dbReference type="Proteomes" id="UP000012073">
    <property type="component" value="Unassembled WGS sequence"/>
</dbReference>
<dbReference type="Gramene" id="CDF34802">
    <property type="protein sequence ID" value="CDF34802"/>
    <property type="gene ID" value="CHC_T00003712001"/>
</dbReference>
<dbReference type="GeneID" id="17322326"/>
<evidence type="ECO:0000313" key="2">
    <source>
        <dbReference type="Proteomes" id="UP000012073"/>
    </source>
</evidence>
<protein>
    <submittedName>
        <fullName evidence="1">Uncharacterized protein</fullName>
    </submittedName>
</protein>
<accession>R7Q8D4</accession>
<gene>
    <name evidence="1" type="ORF">CHC_T00003712001</name>
</gene>
<evidence type="ECO:0000313" key="1">
    <source>
        <dbReference type="EMBL" id="CDF34802.1"/>
    </source>
</evidence>
<keyword evidence="2" id="KW-1185">Reference proteome</keyword>